<dbReference type="STRING" id="51028.A0A0N4UZU5"/>
<proteinExistence type="predicted"/>
<evidence type="ECO:0000313" key="4">
    <source>
        <dbReference type="WBParaSite" id="EVEC_0000316201-mRNA-1"/>
    </source>
</evidence>
<dbReference type="OrthoDB" id="10258787at2759"/>
<evidence type="ECO:0000313" key="3">
    <source>
        <dbReference type="Proteomes" id="UP000274131"/>
    </source>
</evidence>
<reference evidence="2 3" key="2">
    <citation type="submission" date="2018-10" db="EMBL/GenBank/DDBJ databases">
        <authorList>
            <consortium name="Pathogen Informatics"/>
        </authorList>
    </citation>
    <scope>NUCLEOTIDE SEQUENCE [LARGE SCALE GENOMIC DNA]</scope>
</reference>
<dbReference type="WBParaSite" id="EVEC_0000316201-mRNA-1">
    <property type="protein sequence ID" value="EVEC_0000316201-mRNA-1"/>
    <property type="gene ID" value="EVEC_0000316201"/>
</dbReference>
<dbReference type="EMBL" id="UXUI01007463">
    <property type="protein sequence ID" value="VDD87727.1"/>
    <property type="molecule type" value="Genomic_DNA"/>
</dbReference>
<dbReference type="AlphaFoldDB" id="A0A0N4UZU5"/>
<reference evidence="4" key="1">
    <citation type="submission" date="2017-02" db="UniProtKB">
        <authorList>
            <consortium name="WormBaseParasite"/>
        </authorList>
    </citation>
    <scope>IDENTIFICATION</scope>
</reference>
<organism evidence="4">
    <name type="scientific">Enterobius vermicularis</name>
    <name type="common">Human pinworm</name>
    <dbReference type="NCBI Taxonomy" id="51028"/>
    <lineage>
        <taxon>Eukaryota</taxon>
        <taxon>Metazoa</taxon>
        <taxon>Ecdysozoa</taxon>
        <taxon>Nematoda</taxon>
        <taxon>Chromadorea</taxon>
        <taxon>Rhabditida</taxon>
        <taxon>Spirurina</taxon>
        <taxon>Oxyuridomorpha</taxon>
        <taxon>Oxyuroidea</taxon>
        <taxon>Oxyuridae</taxon>
        <taxon>Enterobius</taxon>
    </lineage>
</organism>
<feature type="domain" description="IFT140 second beta-propeller" evidence="1">
    <location>
        <begin position="80"/>
        <end position="171"/>
    </location>
</feature>
<evidence type="ECO:0000259" key="1">
    <source>
        <dbReference type="Pfam" id="PF23385"/>
    </source>
</evidence>
<protein>
    <submittedName>
        <fullName evidence="4">Nucleoporin_N domain-containing protein</fullName>
    </submittedName>
</protein>
<gene>
    <name evidence="2" type="ORF">EVEC_LOCUS2870</name>
</gene>
<accession>A0A0N4UZU5</accession>
<sequence length="172" mass="19189">MWNKAETQDESSISIVTRLQWSAITTTLAVCSEKFVTILLEQPILSQMKQNTAVVQLDYKNFLLVQLENHMLSQLSLQIQVVFYEIVNNGKYTSTKIIANFPCVVVAAAVVGQSIVCMEKDQLSLRTFQGTSKQVIALPEMEGTIIVSDVSTPWMCLGTSGGFMRVYEVNDK</sequence>
<dbReference type="Proteomes" id="UP000274131">
    <property type="component" value="Unassembled WGS sequence"/>
</dbReference>
<dbReference type="Pfam" id="PF23385">
    <property type="entry name" value="Beta-prop_IFT140_2nd"/>
    <property type="match status" value="1"/>
</dbReference>
<evidence type="ECO:0000313" key="2">
    <source>
        <dbReference type="EMBL" id="VDD87727.1"/>
    </source>
</evidence>
<keyword evidence="3" id="KW-1185">Reference proteome</keyword>
<name>A0A0N4UZU5_ENTVE</name>
<dbReference type="InterPro" id="IPR056155">
    <property type="entry name" value="Beta-prop_IFT140_2nd"/>
</dbReference>